<gene>
    <name evidence="1" type="ORF">QOL99_01690</name>
</gene>
<organism evidence="1 2">
    <name type="scientific">Deinococcus rhizophilus</name>
    <dbReference type="NCBI Taxonomy" id="3049544"/>
    <lineage>
        <taxon>Bacteria</taxon>
        <taxon>Thermotogati</taxon>
        <taxon>Deinococcota</taxon>
        <taxon>Deinococci</taxon>
        <taxon>Deinococcales</taxon>
        <taxon>Deinococcaceae</taxon>
        <taxon>Deinococcus</taxon>
    </lineage>
</organism>
<evidence type="ECO:0000313" key="1">
    <source>
        <dbReference type="EMBL" id="MDL2342853.1"/>
    </source>
</evidence>
<name>A0ABT7JCS6_9DEIO</name>
<accession>A0ABT7JCS6</accession>
<dbReference type="Proteomes" id="UP001302059">
    <property type="component" value="Unassembled WGS sequence"/>
</dbReference>
<protein>
    <recommendedName>
        <fullName evidence="3">Transcription factor zinc-finger domain-containing protein</fullName>
    </recommendedName>
</protein>
<sequence>MADLASTSSPKCPHCHEGSQLVDASTWVKCGPGPEEWDLEVAQDEVPCGTCGGLGQVTLPHRTRLLLQADRSARRLRH</sequence>
<dbReference type="EMBL" id="JASNGB010000006">
    <property type="protein sequence ID" value="MDL2342853.1"/>
    <property type="molecule type" value="Genomic_DNA"/>
</dbReference>
<comment type="caution">
    <text evidence="1">The sequence shown here is derived from an EMBL/GenBank/DDBJ whole genome shotgun (WGS) entry which is preliminary data.</text>
</comment>
<evidence type="ECO:0008006" key="3">
    <source>
        <dbReference type="Google" id="ProtNLM"/>
    </source>
</evidence>
<evidence type="ECO:0000313" key="2">
    <source>
        <dbReference type="Proteomes" id="UP001302059"/>
    </source>
</evidence>
<keyword evidence="2" id="KW-1185">Reference proteome</keyword>
<reference evidence="1 2" key="1">
    <citation type="submission" date="2023-05" db="EMBL/GenBank/DDBJ databases">
        <authorList>
            <person name="Gao F."/>
        </authorList>
    </citation>
    <scope>NUCLEOTIDE SEQUENCE [LARGE SCALE GENOMIC DNA]</scope>
    <source>
        <strain evidence="1 2">MIMF12</strain>
    </source>
</reference>
<proteinExistence type="predicted"/>
<dbReference type="RefSeq" id="WP_285520883.1">
    <property type="nucleotide sequence ID" value="NZ_JASNGB010000006.1"/>
</dbReference>